<reference evidence="2 3" key="1">
    <citation type="submission" date="2020-09" db="EMBL/GenBank/DDBJ databases">
        <authorList>
            <person name="Ashkenazy H."/>
        </authorList>
    </citation>
    <scope>NUCLEOTIDE SEQUENCE [LARGE SCALE GENOMIC DNA]</scope>
    <source>
        <strain evidence="3">cv. Cdm-0</strain>
    </source>
</reference>
<protein>
    <submittedName>
        <fullName evidence="2">(thale cress) hypothetical protein</fullName>
    </submittedName>
</protein>
<evidence type="ECO:0000313" key="3">
    <source>
        <dbReference type="Proteomes" id="UP000516314"/>
    </source>
</evidence>
<proteinExistence type="predicted"/>
<dbReference type="AlphaFoldDB" id="A0A7G2E4G1"/>
<feature type="region of interest" description="Disordered" evidence="1">
    <location>
        <begin position="28"/>
        <end position="49"/>
    </location>
</feature>
<evidence type="ECO:0000313" key="2">
    <source>
        <dbReference type="EMBL" id="CAD5316979.1"/>
    </source>
</evidence>
<sequence>MSTSIGDNETGAIVSNENVEFSVDFRGNPSIRSSSGAWKSSGFTMSPEEKEDRAKNMITLLLELAVFLWLQLETGDKLLLILVFFCLTKAPRNSDSWTER</sequence>
<name>A0A7G2E4G1_ARATH</name>
<evidence type="ECO:0000256" key="1">
    <source>
        <dbReference type="SAM" id="MobiDB-lite"/>
    </source>
</evidence>
<dbReference type="Proteomes" id="UP000516314">
    <property type="component" value="Chromosome 1"/>
</dbReference>
<dbReference type="EMBL" id="LR881466">
    <property type="protein sequence ID" value="CAD5316979.1"/>
    <property type="molecule type" value="Genomic_DNA"/>
</dbReference>
<feature type="compositionally biased region" description="Polar residues" evidence="1">
    <location>
        <begin position="30"/>
        <end position="44"/>
    </location>
</feature>
<organism evidence="2 3">
    <name type="scientific">Arabidopsis thaliana</name>
    <name type="common">Mouse-ear cress</name>
    <dbReference type="NCBI Taxonomy" id="3702"/>
    <lineage>
        <taxon>Eukaryota</taxon>
        <taxon>Viridiplantae</taxon>
        <taxon>Streptophyta</taxon>
        <taxon>Embryophyta</taxon>
        <taxon>Tracheophyta</taxon>
        <taxon>Spermatophyta</taxon>
        <taxon>Magnoliopsida</taxon>
        <taxon>eudicotyledons</taxon>
        <taxon>Gunneridae</taxon>
        <taxon>Pentapetalae</taxon>
        <taxon>rosids</taxon>
        <taxon>malvids</taxon>
        <taxon>Brassicales</taxon>
        <taxon>Brassicaceae</taxon>
        <taxon>Camelineae</taxon>
        <taxon>Arabidopsis</taxon>
    </lineage>
</organism>
<accession>A0A7G2E4G1</accession>
<gene>
    <name evidence="2" type="ORF">AT9943_LOCUS5279</name>
</gene>